<dbReference type="InterPro" id="IPR015659">
    <property type="entry name" value="Proline_oxidase"/>
</dbReference>
<dbReference type="RefSeq" id="XP_018390569.1">
    <property type="nucleotide sequence ID" value="XM_018533956.1"/>
</dbReference>
<comment type="cofactor">
    <cofactor evidence="7">
        <name>FAD</name>
        <dbReference type="ChEBI" id="CHEBI:57692"/>
    </cofactor>
</comment>
<keyword evidence="5 7" id="KW-0560">Oxidoreductase</keyword>
<keyword evidence="7" id="KW-0274">FAD</keyword>
<evidence type="ECO:0000313" key="10">
    <source>
        <dbReference type="EMBL" id="OAG25148.1"/>
    </source>
</evidence>
<dbReference type="PANTHER" id="PTHR13914:SF0">
    <property type="entry name" value="PROLINE DEHYDROGENASE 1, MITOCHONDRIAL"/>
    <property type="match status" value="1"/>
</dbReference>
<dbReference type="OMA" id="CAGESKQ"/>
<comment type="catalytic activity">
    <reaction evidence="7">
        <text>L-proline + a quinone = (S)-1-pyrroline-5-carboxylate + a quinol + H(+)</text>
        <dbReference type="Rhea" id="RHEA:23784"/>
        <dbReference type="ChEBI" id="CHEBI:15378"/>
        <dbReference type="ChEBI" id="CHEBI:17388"/>
        <dbReference type="ChEBI" id="CHEBI:24646"/>
        <dbReference type="ChEBI" id="CHEBI:60039"/>
        <dbReference type="ChEBI" id="CHEBI:132124"/>
        <dbReference type="EC" id="1.5.5.2"/>
    </reaction>
</comment>
<evidence type="ECO:0000256" key="6">
    <source>
        <dbReference type="ARBA" id="ARBA00023062"/>
    </source>
</evidence>
<dbReference type="SUPFAM" id="SSF51735">
    <property type="entry name" value="NAD(P)-binding Rossmann-fold domains"/>
    <property type="match status" value="1"/>
</dbReference>
<dbReference type="Pfam" id="PF01619">
    <property type="entry name" value="Pro_dh"/>
    <property type="match status" value="1"/>
</dbReference>
<comment type="function">
    <text evidence="7">Converts proline to delta-1-pyrroline-5-carboxylate.</text>
</comment>
<name>A0A177E066_ALTAL</name>
<dbReference type="FunFam" id="1.10.3730.10:FF:000001">
    <property type="entry name" value="Pyrroline-5-carboxylate reductase"/>
    <property type="match status" value="1"/>
</dbReference>
<dbReference type="InterPro" id="IPR029041">
    <property type="entry name" value="FAD-linked_oxidoreductase-like"/>
</dbReference>
<evidence type="ECO:0000256" key="4">
    <source>
        <dbReference type="ARBA" id="ARBA00022857"/>
    </source>
</evidence>
<dbReference type="InterPro" id="IPR002872">
    <property type="entry name" value="Proline_DH_dom"/>
</dbReference>
<dbReference type="GeneID" id="29119550"/>
<dbReference type="GO" id="GO:0005739">
    <property type="term" value="C:mitochondrion"/>
    <property type="evidence" value="ECO:0007669"/>
    <property type="project" value="TreeGrafter"/>
</dbReference>
<comment type="similarity">
    <text evidence="2 7">Belongs to the proline oxidase family.</text>
</comment>
<evidence type="ECO:0000313" key="11">
    <source>
        <dbReference type="Proteomes" id="UP000077248"/>
    </source>
</evidence>
<dbReference type="InterPro" id="IPR036291">
    <property type="entry name" value="NAD(P)-bd_dom_sf"/>
</dbReference>
<dbReference type="GO" id="GO:0004657">
    <property type="term" value="F:proline dehydrogenase activity"/>
    <property type="evidence" value="ECO:0007669"/>
    <property type="project" value="UniProtKB-EC"/>
</dbReference>
<dbReference type="InterPro" id="IPR029036">
    <property type="entry name" value="P5CR_dimer"/>
</dbReference>
<accession>A0A177E066</accession>
<dbReference type="STRING" id="5599.A0A177E066"/>
<sequence length="666" mass="72507">MPTHMLLRSLFIATVSSNKFLLIPSLKLLSFFAKPNRSLLFNVDRNPALKALLKRTLYNQFCAGETEQETRACVKQLKDLGFKGVILTYAKEMVFDHKNESANHHTSDKFVDAKAVAAHDTDIEAWRAGTLRTLDLISEGDILALKTTGGGPAVSMAFSRGELPPQQMLDALDEIATKCKERNVQIIVDAESQHWQKGIARTSLELMRKFNRDGKAVIYNTYQAYLKDTSDVLAYHMAEAERDGFTLGLKLVRGAYILSDNRSLIHDTKEDTDNAYNTIAQGALRQQIGIFGASGPSARPFPSVNLFLASHNRESVLSAHRLYRQRLEAGLPTVPVAYGQLHGMSDEVSFSLLAEKSESGKAPEVLKCTTWGSMGNLGTPILKSLINASPDSLRGITQFVACVQSESSERRLQDLFSQHQNVRIFRKDNITAIKTSEVIILGVDPSQVEATLQEEGVKEALQGKLLISIVAGWSRSALESLVGADPEAKDDEEKTWVLRTLPNVAALVSQSLTAIEHHPSPSFPAQYSALATAIFSQIGKSLPIPPSLMPATTAVSGSTPAFWAIIVDSLIDAAVAVGVPRKIAQDQIYQSMRGSAEMLQSGIQPGELRDMGTSPEGCTIAGVMVLEEGGVRGVLGRALRESVTVARAMGKVGEGEEVHVNDTRKI</sequence>
<dbReference type="InterPro" id="IPR000304">
    <property type="entry name" value="Pyrroline-COOH_reductase"/>
</dbReference>
<evidence type="ECO:0000259" key="9">
    <source>
        <dbReference type="Pfam" id="PF14748"/>
    </source>
</evidence>
<organism evidence="10 11">
    <name type="scientific">Alternaria alternata</name>
    <name type="common">Alternaria rot fungus</name>
    <name type="synonym">Torula alternata</name>
    <dbReference type="NCBI Taxonomy" id="5599"/>
    <lineage>
        <taxon>Eukaryota</taxon>
        <taxon>Fungi</taxon>
        <taxon>Dikarya</taxon>
        <taxon>Ascomycota</taxon>
        <taxon>Pezizomycotina</taxon>
        <taxon>Dothideomycetes</taxon>
        <taxon>Pleosporomycetidae</taxon>
        <taxon>Pleosporales</taxon>
        <taxon>Pleosporineae</taxon>
        <taxon>Pleosporaceae</taxon>
        <taxon>Alternaria</taxon>
        <taxon>Alternaria sect. Alternaria</taxon>
        <taxon>Alternaria alternata complex</taxon>
    </lineage>
</organism>
<dbReference type="SUPFAM" id="SSF51730">
    <property type="entry name" value="FAD-linked oxidoreductase"/>
    <property type="match status" value="1"/>
</dbReference>
<evidence type="ECO:0000256" key="7">
    <source>
        <dbReference type="RuleBase" id="RU364054"/>
    </source>
</evidence>
<dbReference type="GO" id="GO:0004735">
    <property type="term" value="F:pyrroline-5-carboxylate reductase activity"/>
    <property type="evidence" value="ECO:0007669"/>
    <property type="project" value="InterPro"/>
</dbReference>
<dbReference type="Pfam" id="PF14748">
    <property type="entry name" value="P5CR_dimer"/>
    <property type="match status" value="1"/>
</dbReference>
<dbReference type="Gene3D" id="3.40.50.720">
    <property type="entry name" value="NAD(P)-binding Rossmann-like Domain"/>
    <property type="match status" value="1"/>
</dbReference>
<dbReference type="VEuPathDB" id="FungiDB:CC77DRAFT_926873"/>
<dbReference type="HAMAP" id="MF_01925">
    <property type="entry name" value="P5C_reductase"/>
    <property type="match status" value="1"/>
</dbReference>
<dbReference type="InterPro" id="IPR008927">
    <property type="entry name" value="6-PGluconate_DH-like_C_sf"/>
</dbReference>
<dbReference type="SUPFAM" id="SSF48179">
    <property type="entry name" value="6-phosphogluconate dehydrogenase C-terminal domain-like"/>
    <property type="match status" value="1"/>
</dbReference>
<dbReference type="GO" id="GO:0071949">
    <property type="term" value="F:FAD binding"/>
    <property type="evidence" value="ECO:0007669"/>
    <property type="project" value="TreeGrafter"/>
</dbReference>
<dbReference type="Gene3D" id="1.10.3730.10">
    <property type="entry name" value="ProC C-terminal domain-like"/>
    <property type="match status" value="1"/>
</dbReference>
<evidence type="ECO:0000259" key="8">
    <source>
        <dbReference type="Pfam" id="PF01619"/>
    </source>
</evidence>
<evidence type="ECO:0000256" key="1">
    <source>
        <dbReference type="ARBA" id="ARBA00005525"/>
    </source>
</evidence>
<dbReference type="KEGG" id="aalt:CC77DRAFT_926873"/>
<evidence type="ECO:0000256" key="3">
    <source>
        <dbReference type="ARBA" id="ARBA00012695"/>
    </source>
</evidence>
<keyword evidence="6 7" id="KW-0642">Proline metabolism</keyword>
<feature type="domain" description="Proline dehydrogenase" evidence="8">
    <location>
        <begin position="75"/>
        <end position="376"/>
    </location>
</feature>
<keyword evidence="4" id="KW-0521">NADP</keyword>
<reference evidence="10 11" key="1">
    <citation type="submission" date="2016-05" db="EMBL/GenBank/DDBJ databases">
        <title>Comparative analysis of secretome profiles of manganese(II)-oxidizing ascomycete fungi.</title>
        <authorList>
            <consortium name="DOE Joint Genome Institute"/>
            <person name="Zeiner C.A."/>
            <person name="Purvine S.O."/>
            <person name="Zink E.M."/>
            <person name="Wu S."/>
            <person name="Pasa-Tolic L."/>
            <person name="Chaput D.L."/>
            <person name="Haridas S."/>
            <person name="Grigoriev I.V."/>
            <person name="Santelli C.M."/>
            <person name="Hansel C.M."/>
        </authorList>
    </citation>
    <scope>NUCLEOTIDE SEQUENCE [LARGE SCALE GENOMIC DNA]</scope>
    <source>
        <strain evidence="10 11">SRC1lrK2f</strain>
    </source>
</reference>
<keyword evidence="11" id="KW-1185">Reference proteome</keyword>
<dbReference type="EC" id="1.5.5.2" evidence="3 7"/>
<proteinExistence type="inferred from homology"/>
<comment type="similarity">
    <text evidence="1">Belongs to the pyrroline-5-carboxylate reductase family.</text>
</comment>
<dbReference type="Gene3D" id="3.20.20.220">
    <property type="match status" value="1"/>
</dbReference>
<gene>
    <name evidence="10" type="ORF">CC77DRAFT_926873</name>
</gene>
<feature type="domain" description="Pyrroline-5-carboxylate reductase dimerisation" evidence="9">
    <location>
        <begin position="547"/>
        <end position="648"/>
    </location>
</feature>
<evidence type="ECO:0000256" key="2">
    <source>
        <dbReference type="ARBA" id="ARBA00005869"/>
    </source>
</evidence>
<evidence type="ECO:0000256" key="5">
    <source>
        <dbReference type="ARBA" id="ARBA00023002"/>
    </source>
</evidence>
<dbReference type="Proteomes" id="UP000077248">
    <property type="component" value="Unassembled WGS sequence"/>
</dbReference>
<protein>
    <recommendedName>
        <fullName evidence="3 7">Proline dehydrogenase</fullName>
        <ecNumber evidence="3 7">1.5.5.2</ecNumber>
    </recommendedName>
</protein>
<dbReference type="AlphaFoldDB" id="A0A177E066"/>
<dbReference type="EMBL" id="KV441470">
    <property type="protein sequence ID" value="OAG25148.1"/>
    <property type="molecule type" value="Genomic_DNA"/>
</dbReference>
<dbReference type="PANTHER" id="PTHR13914">
    <property type="entry name" value="PROLINE OXIDASE"/>
    <property type="match status" value="1"/>
</dbReference>
<dbReference type="GO" id="GO:0010133">
    <property type="term" value="P:L-proline catabolic process to L-glutamate"/>
    <property type="evidence" value="ECO:0007669"/>
    <property type="project" value="TreeGrafter"/>
</dbReference>
<keyword evidence="7" id="KW-0285">Flavoprotein</keyword>